<dbReference type="PROSITE" id="PS51329">
    <property type="entry name" value="C_CAP_COFACTOR_C"/>
    <property type="match status" value="1"/>
</dbReference>
<dbReference type="InterPro" id="IPR031925">
    <property type="entry name" value="TBCC_N"/>
</dbReference>
<dbReference type="Pfam" id="PF01302">
    <property type="entry name" value="CAP_GLY"/>
    <property type="match status" value="1"/>
</dbReference>
<dbReference type="Proteomes" id="UP000441208">
    <property type="component" value="Unassembled WGS sequence"/>
</dbReference>
<evidence type="ECO:0000256" key="6">
    <source>
        <dbReference type="SAM" id="MobiDB-lite"/>
    </source>
</evidence>
<dbReference type="EMBL" id="QXFX01001529">
    <property type="protein sequence ID" value="KAE9088805.1"/>
    <property type="molecule type" value="Genomic_DNA"/>
</dbReference>
<feature type="domain" description="CAP-Gly" evidence="7">
    <location>
        <begin position="46"/>
        <end position="79"/>
    </location>
</feature>
<keyword evidence="3" id="KW-0963">Cytoplasm</keyword>
<dbReference type="Pfam" id="PF07986">
    <property type="entry name" value="TBCC"/>
    <property type="match status" value="1"/>
</dbReference>
<feature type="region of interest" description="Disordered" evidence="6">
    <location>
        <begin position="104"/>
        <end position="128"/>
    </location>
</feature>
<evidence type="ECO:0000313" key="11">
    <source>
        <dbReference type="EMBL" id="KAE9088805.1"/>
    </source>
</evidence>
<evidence type="ECO:0000313" key="18">
    <source>
        <dbReference type="Proteomes" id="UP000433483"/>
    </source>
</evidence>
<evidence type="ECO:0000259" key="8">
    <source>
        <dbReference type="PROSITE" id="PS51329"/>
    </source>
</evidence>
<dbReference type="EMBL" id="QXGD01001523">
    <property type="protein sequence ID" value="KAE9204317.1"/>
    <property type="molecule type" value="Genomic_DNA"/>
</dbReference>
<dbReference type="Proteomes" id="UP000460718">
    <property type="component" value="Unassembled WGS sequence"/>
</dbReference>
<evidence type="ECO:0000313" key="22">
    <source>
        <dbReference type="Proteomes" id="UP000441208"/>
    </source>
</evidence>
<comment type="subunit">
    <text evidence="5">Supercomplex made of cofactors A to E. Cofactors A and D function by capturing and stabilizing tubulin in a quasi-native conformation. Cofactor E binds to the cofactor D-tubulin complex; interaction with cofactor C then causes the release of tubulin polypeptides that are committed to the native state.</text>
</comment>
<dbReference type="InterPro" id="IPR000938">
    <property type="entry name" value="CAP-Gly_domain"/>
</dbReference>
<dbReference type="Proteomes" id="UP000440367">
    <property type="component" value="Unassembled WGS sequence"/>
</dbReference>
<dbReference type="FunFam" id="2.160.20.70:FF:000022">
    <property type="entry name" value="Alpha tubulin, putative"/>
    <property type="match status" value="1"/>
</dbReference>
<evidence type="ECO:0000313" key="9">
    <source>
        <dbReference type="EMBL" id="KAE8929338.1"/>
    </source>
</evidence>
<evidence type="ECO:0000313" key="23">
    <source>
        <dbReference type="Proteomes" id="UP000460718"/>
    </source>
</evidence>
<evidence type="ECO:0000256" key="1">
    <source>
        <dbReference type="ARBA" id="ARBA00004496"/>
    </source>
</evidence>
<evidence type="ECO:0000256" key="4">
    <source>
        <dbReference type="ARBA" id="ARBA00022990"/>
    </source>
</evidence>
<dbReference type="InterPro" id="IPR038397">
    <property type="entry name" value="TBCC_N_sf"/>
</dbReference>
<comment type="subcellular location">
    <subcellularLocation>
        <location evidence="1">Cytoplasm</location>
    </subcellularLocation>
</comment>
<evidence type="ECO:0000313" key="15">
    <source>
        <dbReference type="EMBL" id="KAE9204317.1"/>
    </source>
</evidence>
<evidence type="ECO:0000313" key="17">
    <source>
        <dbReference type="Proteomes" id="UP000429523"/>
    </source>
</evidence>
<evidence type="ECO:0000313" key="21">
    <source>
        <dbReference type="Proteomes" id="UP000440732"/>
    </source>
</evidence>
<sequence length="458" mass="51151">MEAPLAVGTRCELLSSGPSGSLRASIKRYGEIVYIGLIEGLSGDGWLGVRLDKPLGKGDGSFQGKRYFDCKPLHGAIVRPERVNTKGDFPILSTHEESLAHALEERRKEKQGAKTASRGHADDASTLQRELTTDELATAFWEKFTQQEEHVRKQVALFCEQKKQPLPCEPAKEVKLDALVLEINAMRDAAATAASLHLSPYDTRHTQLILSKLLELIDSTRSAFAPRKKFTFRAHAARRAKAKAVEKQDQPEQDASTALAGSADNQLSPSSTQKAMEFDELVHANKQNEVIVIDSSSFADAEDNTRRDLNFSHLTNCVVLVRVETSAIRGDALKNCVFYTGAIFGSLWLENCHGCEFFVACRQLRVHLSTTSTFHLRIPSHPIIEDCQQVQFGPYRLQFDGLKTQLEHLGLSNDSGLWAKVNDFKWHKAQQSPNWCIRDLKLSLPKIPTELEKLVSYE</sequence>
<dbReference type="Proteomes" id="UP000437068">
    <property type="component" value="Unassembled WGS sequence"/>
</dbReference>
<keyword evidence="18" id="KW-1185">Reference proteome</keyword>
<dbReference type="InterPro" id="IPR012945">
    <property type="entry name" value="Tubulin-bd_cofactor_C_dom"/>
</dbReference>
<evidence type="ECO:0000313" key="16">
    <source>
        <dbReference type="EMBL" id="KAE9292169.1"/>
    </source>
</evidence>
<gene>
    <name evidence="16" type="ORF">PF001_g18837</name>
    <name evidence="15" type="ORF">PF002_g20662</name>
    <name evidence="14" type="ORF">PF005_g20503</name>
    <name evidence="13" type="ORF">PF006_g18635</name>
    <name evidence="12" type="ORF">PF007_g19504</name>
    <name evidence="9" type="ORF">PF009_g20536</name>
    <name evidence="11" type="ORF">PF010_g19243</name>
    <name evidence="10" type="ORF">PF011_g18819</name>
</gene>
<evidence type="ECO:0000313" key="24">
    <source>
        <dbReference type="Proteomes" id="UP000488956"/>
    </source>
</evidence>
<dbReference type="InterPro" id="IPR016098">
    <property type="entry name" value="CAP/MinC_C"/>
</dbReference>
<evidence type="ECO:0000313" key="14">
    <source>
        <dbReference type="EMBL" id="KAE9187301.1"/>
    </source>
</evidence>
<dbReference type="Gene3D" id="1.20.58.1250">
    <property type="entry name" value="Tubulin Binding Cofactor C, N-terminal domain"/>
    <property type="match status" value="1"/>
</dbReference>
<dbReference type="Proteomes" id="UP000433483">
    <property type="component" value="Unassembled WGS sequence"/>
</dbReference>
<keyword evidence="4" id="KW-0007">Acetylation</keyword>
<evidence type="ECO:0000313" key="12">
    <source>
        <dbReference type="EMBL" id="KAE9089699.1"/>
    </source>
</evidence>
<dbReference type="GO" id="GO:0005737">
    <property type="term" value="C:cytoplasm"/>
    <property type="evidence" value="ECO:0007669"/>
    <property type="project" value="UniProtKB-SubCell"/>
</dbReference>
<feature type="domain" description="C-CAP/cofactor C-like" evidence="8">
    <location>
        <begin position="269"/>
        <end position="426"/>
    </location>
</feature>
<dbReference type="SMART" id="SM01052">
    <property type="entry name" value="CAP_GLY"/>
    <property type="match status" value="1"/>
</dbReference>
<feature type="region of interest" description="Disordered" evidence="6">
    <location>
        <begin position="241"/>
        <end position="269"/>
    </location>
</feature>
<reference evidence="17 18" key="1">
    <citation type="submission" date="2018-08" db="EMBL/GenBank/DDBJ databases">
        <title>Genomic investigation of the strawberry pathogen Phytophthora fragariae indicates pathogenicity is determined by transcriptional variation in three key races.</title>
        <authorList>
            <person name="Adams T.M."/>
            <person name="Armitage A.D."/>
            <person name="Sobczyk M.K."/>
            <person name="Bates H.J."/>
            <person name="Dunwell J.M."/>
            <person name="Nellist C.F."/>
            <person name="Harrison R.J."/>
        </authorList>
    </citation>
    <scope>NUCLEOTIDE SEQUENCE [LARGE SCALE GENOMIC DNA]</scope>
    <source>
        <strain evidence="16 19">A4</strain>
        <strain evidence="15 20">BC-1</strain>
        <strain evidence="14 18">NOV-27</strain>
        <strain evidence="13 21">NOV-5</strain>
        <strain evidence="12 22">NOV-71</strain>
        <strain evidence="9 17">NOV-9</strain>
        <strain evidence="11 24">ONT-3</strain>
        <strain evidence="10 23">SCRP245</strain>
    </source>
</reference>
<evidence type="ECO:0000256" key="2">
    <source>
        <dbReference type="ARBA" id="ARBA00008848"/>
    </source>
</evidence>
<organism evidence="9 17">
    <name type="scientific">Phytophthora fragariae</name>
    <dbReference type="NCBI Taxonomy" id="53985"/>
    <lineage>
        <taxon>Eukaryota</taxon>
        <taxon>Sar</taxon>
        <taxon>Stramenopiles</taxon>
        <taxon>Oomycota</taxon>
        <taxon>Peronosporomycetes</taxon>
        <taxon>Peronosporales</taxon>
        <taxon>Peronosporaceae</taxon>
        <taxon>Phytophthora</taxon>
    </lineage>
</organism>
<accession>A0A6A3EGR2</accession>
<evidence type="ECO:0000313" key="13">
    <source>
        <dbReference type="EMBL" id="KAE9118245.1"/>
    </source>
</evidence>
<proteinExistence type="inferred from homology"/>
<dbReference type="EMBL" id="QXGA01001468">
    <property type="protein sequence ID" value="KAE9118245.1"/>
    <property type="molecule type" value="Genomic_DNA"/>
</dbReference>
<evidence type="ECO:0000256" key="5">
    <source>
        <dbReference type="ARBA" id="ARBA00026055"/>
    </source>
</evidence>
<dbReference type="SUPFAM" id="SSF74924">
    <property type="entry name" value="Cap-Gly domain"/>
    <property type="match status" value="1"/>
</dbReference>
<dbReference type="EMBL" id="QXGE01001473">
    <property type="protein sequence ID" value="KAE9292169.1"/>
    <property type="molecule type" value="Genomic_DNA"/>
</dbReference>
<dbReference type="GO" id="GO:0007023">
    <property type="term" value="P:post-chaperonin tubulin folding pathway"/>
    <property type="evidence" value="ECO:0007669"/>
    <property type="project" value="InterPro"/>
</dbReference>
<dbReference type="GO" id="GO:0007021">
    <property type="term" value="P:tubulin complex assembly"/>
    <property type="evidence" value="ECO:0007669"/>
    <property type="project" value="TreeGrafter"/>
</dbReference>
<comment type="similarity">
    <text evidence="2">Belongs to the TBCC family.</text>
</comment>
<dbReference type="GO" id="GO:0015631">
    <property type="term" value="F:tubulin binding"/>
    <property type="evidence" value="ECO:0007669"/>
    <property type="project" value="InterPro"/>
</dbReference>
<evidence type="ECO:0000313" key="19">
    <source>
        <dbReference type="Proteomes" id="UP000437068"/>
    </source>
</evidence>
<evidence type="ECO:0000259" key="7">
    <source>
        <dbReference type="PROSITE" id="PS50245"/>
    </source>
</evidence>
<dbReference type="PROSITE" id="PS50245">
    <property type="entry name" value="CAP_GLY_2"/>
    <property type="match status" value="1"/>
</dbReference>
<dbReference type="EMBL" id="QXGF01001536">
    <property type="protein sequence ID" value="KAE8929338.1"/>
    <property type="molecule type" value="Genomic_DNA"/>
</dbReference>
<dbReference type="InterPro" id="IPR027684">
    <property type="entry name" value="TBCC"/>
</dbReference>
<dbReference type="Proteomes" id="UP000440732">
    <property type="component" value="Unassembled WGS sequence"/>
</dbReference>
<dbReference type="EMBL" id="QXGB01001666">
    <property type="protein sequence ID" value="KAE9187301.1"/>
    <property type="molecule type" value="Genomic_DNA"/>
</dbReference>
<dbReference type="Proteomes" id="UP000429523">
    <property type="component" value="Unassembled WGS sequence"/>
</dbReference>
<dbReference type="Pfam" id="PF16752">
    <property type="entry name" value="TBCC_N"/>
    <property type="match status" value="1"/>
</dbReference>
<evidence type="ECO:0000256" key="3">
    <source>
        <dbReference type="ARBA" id="ARBA00022490"/>
    </source>
</evidence>
<name>A0A6A3EGR2_9STRA</name>
<dbReference type="OrthoDB" id="194775at2759"/>
<dbReference type="Proteomes" id="UP000488956">
    <property type="component" value="Unassembled WGS sequence"/>
</dbReference>
<dbReference type="Gene3D" id="2.30.30.190">
    <property type="entry name" value="CAP Gly-rich-like domain"/>
    <property type="match status" value="1"/>
</dbReference>
<dbReference type="EMBL" id="QXFZ01001483">
    <property type="protein sequence ID" value="KAE9089699.1"/>
    <property type="molecule type" value="Genomic_DNA"/>
</dbReference>
<protein>
    <submittedName>
        <fullName evidence="9">Uncharacterized protein</fullName>
    </submittedName>
</protein>
<dbReference type="PANTHER" id="PTHR15139">
    <property type="entry name" value="TUBULIN FOLDING COFACTOR C"/>
    <property type="match status" value="1"/>
</dbReference>
<dbReference type="EMBL" id="QXFW01001536">
    <property type="protein sequence ID" value="KAE8989311.1"/>
    <property type="molecule type" value="Genomic_DNA"/>
</dbReference>
<dbReference type="InterPro" id="IPR036859">
    <property type="entry name" value="CAP-Gly_dom_sf"/>
</dbReference>
<dbReference type="PANTHER" id="PTHR15139:SF0">
    <property type="entry name" value="TUBULIN-SPECIFIC CHAPERONE C"/>
    <property type="match status" value="1"/>
</dbReference>
<evidence type="ECO:0000313" key="20">
    <source>
        <dbReference type="Proteomes" id="UP000440367"/>
    </source>
</evidence>
<comment type="caution">
    <text evidence="9">The sequence shown here is derived from an EMBL/GenBank/DDBJ whole genome shotgun (WGS) entry which is preliminary data.</text>
</comment>
<dbReference type="Gene3D" id="2.160.20.70">
    <property type="match status" value="1"/>
</dbReference>
<dbReference type="AlphaFoldDB" id="A0A6A3EGR2"/>
<evidence type="ECO:0000313" key="10">
    <source>
        <dbReference type="EMBL" id="KAE8989311.1"/>
    </source>
</evidence>
<dbReference type="InterPro" id="IPR017901">
    <property type="entry name" value="C-CAP_CF_C-like"/>
</dbReference>